<reference evidence="1 2" key="1">
    <citation type="submission" date="2019-05" db="EMBL/GenBank/DDBJ databases">
        <title>Another draft genome of Portunus trituberculatus and its Hox gene families provides insights of decapod evolution.</title>
        <authorList>
            <person name="Jeong J.-H."/>
            <person name="Song I."/>
            <person name="Kim S."/>
            <person name="Choi T."/>
            <person name="Kim D."/>
            <person name="Ryu S."/>
            <person name="Kim W."/>
        </authorList>
    </citation>
    <scope>NUCLEOTIDE SEQUENCE [LARGE SCALE GENOMIC DNA]</scope>
    <source>
        <tissue evidence="1">Muscle</tissue>
    </source>
</reference>
<dbReference type="EMBL" id="VSRR010009575">
    <property type="protein sequence ID" value="MPC50554.1"/>
    <property type="molecule type" value="Genomic_DNA"/>
</dbReference>
<organism evidence="1 2">
    <name type="scientific">Portunus trituberculatus</name>
    <name type="common">Swimming crab</name>
    <name type="synonym">Neptunus trituberculatus</name>
    <dbReference type="NCBI Taxonomy" id="210409"/>
    <lineage>
        <taxon>Eukaryota</taxon>
        <taxon>Metazoa</taxon>
        <taxon>Ecdysozoa</taxon>
        <taxon>Arthropoda</taxon>
        <taxon>Crustacea</taxon>
        <taxon>Multicrustacea</taxon>
        <taxon>Malacostraca</taxon>
        <taxon>Eumalacostraca</taxon>
        <taxon>Eucarida</taxon>
        <taxon>Decapoda</taxon>
        <taxon>Pleocyemata</taxon>
        <taxon>Brachyura</taxon>
        <taxon>Eubrachyura</taxon>
        <taxon>Portunoidea</taxon>
        <taxon>Portunidae</taxon>
        <taxon>Portuninae</taxon>
        <taxon>Portunus</taxon>
    </lineage>
</organism>
<dbReference type="Proteomes" id="UP000324222">
    <property type="component" value="Unassembled WGS sequence"/>
</dbReference>
<evidence type="ECO:0000313" key="2">
    <source>
        <dbReference type="Proteomes" id="UP000324222"/>
    </source>
</evidence>
<dbReference type="AlphaFoldDB" id="A0A5B7G258"/>
<comment type="caution">
    <text evidence="1">The sequence shown here is derived from an EMBL/GenBank/DDBJ whole genome shotgun (WGS) entry which is preliminary data.</text>
</comment>
<accession>A0A5B7G258</accession>
<sequence>MNTLTIRHPDTLTPSLTHSLTHSRHLSRSSPSPTNPWRCMCMYGVHDQQDAVPARRQRLSGADRSRWLCCCHSLPSISPPFTERLRSIGQVQTGEIQAWGGWRRGIY</sequence>
<name>A0A5B7G258_PORTR</name>
<proteinExistence type="predicted"/>
<protein>
    <submittedName>
        <fullName evidence="1">Uncharacterized protein</fullName>
    </submittedName>
</protein>
<evidence type="ECO:0000313" key="1">
    <source>
        <dbReference type="EMBL" id="MPC50554.1"/>
    </source>
</evidence>
<gene>
    <name evidence="1" type="ORF">E2C01_044383</name>
</gene>
<keyword evidence="2" id="KW-1185">Reference proteome</keyword>